<evidence type="ECO:0000313" key="4">
    <source>
        <dbReference type="EMBL" id="CAF4332259.1"/>
    </source>
</evidence>
<dbReference type="PANTHER" id="PTHR24104:SF25">
    <property type="entry name" value="PROTEIN LIN-41"/>
    <property type="match status" value="1"/>
</dbReference>
<evidence type="ECO:0000256" key="1">
    <source>
        <dbReference type="ARBA" id="ARBA00022737"/>
    </source>
</evidence>
<accession>A0A821KQ49</accession>
<evidence type="ECO:0000313" key="5">
    <source>
        <dbReference type="EMBL" id="CAF4741575.1"/>
    </source>
</evidence>
<keyword evidence="3" id="KW-1133">Transmembrane helix</keyword>
<evidence type="ECO:0000313" key="6">
    <source>
        <dbReference type="Proteomes" id="UP000663838"/>
    </source>
</evidence>
<dbReference type="InterPro" id="IPR001258">
    <property type="entry name" value="NHL_repeat"/>
</dbReference>
<dbReference type="PROSITE" id="PS51125">
    <property type="entry name" value="NHL"/>
    <property type="match status" value="2"/>
</dbReference>
<feature type="repeat" description="NHL" evidence="2">
    <location>
        <begin position="458"/>
        <end position="495"/>
    </location>
</feature>
<name>A0A821KQ49_9BILA</name>
<feature type="transmembrane region" description="Helical" evidence="3">
    <location>
        <begin position="27"/>
        <end position="50"/>
    </location>
</feature>
<reference evidence="5" key="1">
    <citation type="submission" date="2021-02" db="EMBL/GenBank/DDBJ databases">
        <authorList>
            <person name="Nowell W R."/>
        </authorList>
    </citation>
    <scope>NUCLEOTIDE SEQUENCE</scope>
</reference>
<sequence length="496" mass="55743">MVLREKITQTDQSLRIANQFYGLKLKYGLQFMSSLLLPLVLGVFTAIITIQQQSAAREQRNQDRNASEKQRLEDQMAAKQLRELEGTLSDNRYKDDAFDAYIKEIGTMMQNNHGMLTSNLVTATITRAKTLTIFRRLDASRNIQIIQFLYEAGQLGEKNNQSALDISTAELREVDFRYLAINKKKLNDLSLAVIPNIPLNAKWTQDGATVAGSSGQDRGVDQLNKPYGLYVDDDQTVFIADTWNHRIVEWKSGATSGQVVAGGNGPGNQPNQLNRPVDVIVDKETDSLIICSRGNQRLVRWSRRSRKTGETIIENIDCLGLTMDDQGSLYVSNWEKHEVRRYRMGETNGTVVAGDNKAGDRFNQLINPTYVFVDRDHSVYVSDYYNHRVMKWIADAKEGIVVAGGRGQGSSLTQLSHPRGVFVDPLGRVYVADSWNHRVMRWCSGATQGTLIAGGNDRGKQANQLVYPIGLSFDRYGSLYVADCDNNRVQRFSIEL</sequence>
<dbReference type="AlphaFoldDB" id="A0A821KQ49"/>
<dbReference type="Proteomes" id="UP000663838">
    <property type="component" value="Unassembled WGS sequence"/>
</dbReference>
<proteinExistence type="predicted"/>
<dbReference type="CDD" id="cd05819">
    <property type="entry name" value="NHL"/>
    <property type="match status" value="1"/>
</dbReference>
<dbReference type="Gene3D" id="2.120.10.30">
    <property type="entry name" value="TolB, C-terminal domain"/>
    <property type="match status" value="2"/>
</dbReference>
<keyword evidence="3" id="KW-0472">Membrane</keyword>
<protein>
    <submittedName>
        <fullName evidence="5">Uncharacterized protein</fullName>
    </submittedName>
</protein>
<dbReference type="PANTHER" id="PTHR24104">
    <property type="entry name" value="E3 UBIQUITIN-PROTEIN LIGASE NHLRC1-RELATED"/>
    <property type="match status" value="1"/>
</dbReference>
<dbReference type="InterPro" id="IPR050952">
    <property type="entry name" value="TRIM-NHL_E3_ligases"/>
</dbReference>
<dbReference type="EMBL" id="CAJOBS010001560">
    <property type="protein sequence ID" value="CAF4741575.1"/>
    <property type="molecule type" value="Genomic_DNA"/>
</dbReference>
<dbReference type="GO" id="GO:0000209">
    <property type="term" value="P:protein polyubiquitination"/>
    <property type="evidence" value="ECO:0007669"/>
    <property type="project" value="TreeGrafter"/>
</dbReference>
<dbReference type="Pfam" id="PF01436">
    <property type="entry name" value="NHL"/>
    <property type="match status" value="3"/>
</dbReference>
<dbReference type="SUPFAM" id="SSF101898">
    <property type="entry name" value="NHL repeat"/>
    <property type="match status" value="1"/>
</dbReference>
<feature type="repeat" description="NHL" evidence="2">
    <location>
        <begin position="409"/>
        <end position="439"/>
    </location>
</feature>
<organism evidence="5 6">
    <name type="scientific">Rotaria socialis</name>
    <dbReference type="NCBI Taxonomy" id="392032"/>
    <lineage>
        <taxon>Eukaryota</taxon>
        <taxon>Metazoa</taxon>
        <taxon>Spiralia</taxon>
        <taxon>Gnathifera</taxon>
        <taxon>Rotifera</taxon>
        <taxon>Eurotatoria</taxon>
        <taxon>Bdelloidea</taxon>
        <taxon>Philodinida</taxon>
        <taxon>Philodinidae</taxon>
        <taxon>Rotaria</taxon>
    </lineage>
</organism>
<comment type="caution">
    <text evidence="5">The sequence shown here is derived from an EMBL/GenBank/DDBJ whole genome shotgun (WGS) entry which is preliminary data.</text>
</comment>
<dbReference type="GO" id="GO:0043161">
    <property type="term" value="P:proteasome-mediated ubiquitin-dependent protein catabolic process"/>
    <property type="evidence" value="ECO:0007669"/>
    <property type="project" value="TreeGrafter"/>
</dbReference>
<evidence type="ECO:0000256" key="2">
    <source>
        <dbReference type="PROSITE-ProRule" id="PRU00504"/>
    </source>
</evidence>
<keyword evidence="1" id="KW-0677">Repeat</keyword>
<dbReference type="InterPro" id="IPR011042">
    <property type="entry name" value="6-blade_b-propeller_TolB-like"/>
</dbReference>
<dbReference type="GO" id="GO:0008270">
    <property type="term" value="F:zinc ion binding"/>
    <property type="evidence" value="ECO:0007669"/>
    <property type="project" value="UniProtKB-KW"/>
</dbReference>
<keyword evidence="3" id="KW-0812">Transmembrane</keyword>
<evidence type="ECO:0000256" key="3">
    <source>
        <dbReference type="SAM" id="Phobius"/>
    </source>
</evidence>
<dbReference type="EMBL" id="CAJOBQ010000340">
    <property type="protein sequence ID" value="CAF4332259.1"/>
    <property type="molecule type" value="Genomic_DNA"/>
</dbReference>
<dbReference type="SUPFAM" id="SSF63829">
    <property type="entry name" value="Calcium-dependent phosphotriesterase"/>
    <property type="match status" value="1"/>
</dbReference>
<gene>
    <name evidence="5" type="ORF">TOA249_LOCUS19710</name>
    <name evidence="4" type="ORF">TSG867_LOCUS8293</name>
</gene>
<dbReference type="GO" id="GO:0061630">
    <property type="term" value="F:ubiquitin protein ligase activity"/>
    <property type="evidence" value="ECO:0007669"/>
    <property type="project" value="TreeGrafter"/>
</dbReference>
<dbReference type="Proteomes" id="UP000663862">
    <property type="component" value="Unassembled WGS sequence"/>
</dbReference>